<dbReference type="AlphaFoldDB" id="A0AAV9F6W8"/>
<dbReference type="Gene3D" id="3.30.420.10">
    <property type="entry name" value="Ribonuclease H-like superfamily/Ribonuclease H"/>
    <property type="match status" value="1"/>
</dbReference>
<evidence type="ECO:0000313" key="1">
    <source>
        <dbReference type="EMBL" id="KAK1320924.1"/>
    </source>
</evidence>
<protein>
    <recommendedName>
        <fullName evidence="3">RNase H type-1 domain-containing protein</fullName>
    </recommendedName>
</protein>
<accession>A0AAV9F6W8</accession>
<reference evidence="1" key="2">
    <citation type="submission" date="2023-06" db="EMBL/GenBank/DDBJ databases">
        <authorList>
            <person name="Ma L."/>
            <person name="Liu K.-W."/>
            <person name="Li Z."/>
            <person name="Hsiao Y.-Y."/>
            <person name="Qi Y."/>
            <person name="Fu T."/>
            <person name="Tang G."/>
            <person name="Zhang D."/>
            <person name="Sun W.-H."/>
            <person name="Liu D.-K."/>
            <person name="Li Y."/>
            <person name="Chen G.-Z."/>
            <person name="Liu X.-D."/>
            <person name="Liao X.-Y."/>
            <person name="Jiang Y.-T."/>
            <person name="Yu X."/>
            <person name="Hao Y."/>
            <person name="Huang J."/>
            <person name="Zhao X.-W."/>
            <person name="Ke S."/>
            <person name="Chen Y.-Y."/>
            <person name="Wu W.-L."/>
            <person name="Hsu J.-L."/>
            <person name="Lin Y.-F."/>
            <person name="Huang M.-D."/>
            <person name="Li C.-Y."/>
            <person name="Huang L."/>
            <person name="Wang Z.-W."/>
            <person name="Zhao X."/>
            <person name="Zhong W.-Y."/>
            <person name="Peng D.-H."/>
            <person name="Ahmad S."/>
            <person name="Lan S."/>
            <person name="Zhang J.-S."/>
            <person name="Tsai W.-C."/>
            <person name="Van De Peer Y."/>
            <person name="Liu Z.-J."/>
        </authorList>
    </citation>
    <scope>NUCLEOTIDE SEQUENCE</scope>
    <source>
        <strain evidence="1">CP</strain>
        <tissue evidence="1">Leaves</tissue>
    </source>
</reference>
<dbReference type="InterPro" id="IPR036397">
    <property type="entry name" value="RNaseH_sf"/>
</dbReference>
<dbReference type="Proteomes" id="UP001180020">
    <property type="component" value="Unassembled WGS sequence"/>
</dbReference>
<gene>
    <name evidence="1" type="ORF">QJS10_CPA03g00867</name>
</gene>
<name>A0AAV9F6W8_ACOCL</name>
<reference evidence="1" key="1">
    <citation type="journal article" date="2023" name="Nat. Commun.">
        <title>Diploid and tetraploid genomes of Acorus and the evolution of monocots.</title>
        <authorList>
            <person name="Ma L."/>
            <person name="Liu K.W."/>
            <person name="Li Z."/>
            <person name="Hsiao Y.Y."/>
            <person name="Qi Y."/>
            <person name="Fu T."/>
            <person name="Tang G.D."/>
            <person name="Zhang D."/>
            <person name="Sun W.H."/>
            <person name="Liu D.K."/>
            <person name="Li Y."/>
            <person name="Chen G.Z."/>
            <person name="Liu X.D."/>
            <person name="Liao X.Y."/>
            <person name="Jiang Y.T."/>
            <person name="Yu X."/>
            <person name="Hao Y."/>
            <person name="Huang J."/>
            <person name="Zhao X.W."/>
            <person name="Ke S."/>
            <person name="Chen Y.Y."/>
            <person name="Wu W.L."/>
            <person name="Hsu J.L."/>
            <person name="Lin Y.F."/>
            <person name="Huang M.D."/>
            <person name="Li C.Y."/>
            <person name="Huang L."/>
            <person name="Wang Z.W."/>
            <person name="Zhao X."/>
            <person name="Zhong W.Y."/>
            <person name="Peng D.H."/>
            <person name="Ahmad S."/>
            <person name="Lan S."/>
            <person name="Zhang J.S."/>
            <person name="Tsai W.C."/>
            <person name="Van de Peer Y."/>
            <person name="Liu Z.J."/>
        </authorList>
    </citation>
    <scope>NUCLEOTIDE SEQUENCE</scope>
    <source>
        <strain evidence="1">CP</strain>
    </source>
</reference>
<dbReference type="PANTHER" id="PTHR47723">
    <property type="entry name" value="OS05G0353850 PROTEIN"/>
    <property type="match status" value="1"/>
</dbReference>
<organism evidence="1 2">
    <name type="scientific">Acorus calamus</name>
    <name type="common">Sweet flag</name>
    <dbReference type="NCBI Taxonomy" id="4465"/>
    <lineage>
        <taxon>Eukaryota</taxon>
        <taxon>Viridiplantae</taxon>
        <taxon>Streptophyta</taxon>
        <taxon>Embryophyta</taxon>
        <taxon>Tracheophyta</taxon>
        <taxon>Spermatophyta</taxon>
        <taxon>Magnoliopsida</taxon>
        <taxon>Liliopsida</taxon>
        <taxon>Acoraceae</taxon>
        <taxon>Acorus</taxon>
    </lineage>
</organism>
<evidence type="ECO:0008006" key="3">
    <source>
        <dbReference type="Google" id="ProtNLM"/>
    </source>
</evidence>
<sequence length="217" mass="24415">MVLRRFRPHLVSNIVTKDESSVWEHIREHPRCQDTRGWGVGGIVVSTESGNMEKSGKRVIMGYRRNDEIFFRVRVHVRRRPPTLPHTQSLLNVFGNVNTSPPVGWVKANSDGSVSDDRYGFGAIVRGPFGDCKQAIAARSRATSNNILELKGILAGLRLCKEYGLKRDFSLQNGVDIYPDCGLQPCHNDDNDTPRKQTLCDLSIGFPKATVRRKVDR</sequence>
<dbReference type="InterPro" id="IPR053151">
    <property type="entry name" value="RNase_H-like"/>
</dbReference>
<dbReference type="InterPro" id="IPR012337">
    <property type="entry name" value="RNaseH-like_sf"/>
</dbReference>
<comment type="caution">
    <text evidence="1">The sequence shown here is derived from an EMBL/GenBank/DDBJ whole genome shotgun (WGS) entry which is preliminary data.</text>
</comment>
<proteinExistence type="predicted"/>
<evidence type="ECO:0000313" key="2">
    <source>
        <dbReference type="Proteomes" id="UP001180020"/>
    </source>
</evidence>
<keyword evidence="2" id="KW-1185">Reference proteome</keyword>
<dbReference type="GO" id="GO:0003676">
    <property type="term" value="F:nucleic acid binding"/>
    <property type="evidence" value="ECO:0007669"/>
    <property type="project" value="InterPro"/>
</dbReference>
<dbReference type="EMBL" id="JAUJYO010000003">
    <property type="protein sequence ID" value="KAK1320924.1"/>
    <property type="molecule type" value="Genomic_DNA"/>
</dbReference>
<dbReference type="PANTHER" id="PTHR47723:SF19">
    <property type="entry name" value="POLYNUCLEOTIDYL TRANSFERASE, RIBONUCLEASE H-LIKE SUPERFAMILY PROTEIN"/>
    <property type="match status" value="1"/>
</dbReference>
<dbReference type="SUPFAM" id="SSF53098">
    <property type="entry name" value="Ribonuclease H-like"/>
    <property type="match status" value="1"/>
</dbReference>